<evidence type="ECO:0000256" key="6">
    <source>
        <dbReference type="ARBA" id="ARBA00022691"/>
    </source>
</evidence>
<dbReference type="PROSITE" id="PS50280">
    <property type="entry name" value="SET"/>
    <property type="match status" value="1"/>
</dbReference>
<dbReference type="SMART" id="SM00317">
    <property type="entry name" value="SET"/>
    <property type="match status" value="1"/>
</dbReference>
<dbReference type="GO" id="GO:0005634">
    <property type="term" value="C:nucleus"/>
    <property type="evidence" value="ECO:0007669"/>
    <property type="project" value="UniProtKB-SubCell"/>
</dbReference>
<feature type="domain" description="AWS" evidence="11">
    <location>
        <begin position="426"/>
        <end position="473"/>
    </location>
</feature>
<dbReference type="SMART" id="SM00570">
    <property type="entry name" value="AWS"/>
    <property type="match status" value="1"/>
</dbReference>
<dbReference type="PANTHER" id="PTHR22884">
    <property type="entry name" value="SET DOMAIN PROTEINS"/>
    <property type="match status" value="1"/>
</dbReference>
<proteinExistence type="predicted"/>
<dbReference type="InterPro" id="IPR046341">
    <property type="entry name" value="SET_dom_sf"/>
</dbReference>
<dbReference type="InterPro" id="IPR003616">
    <property type="entry name" value="Post-SET_dom"/>
</dbReference>
<feature type="compositionally biased region" description="Low complexity" evidence="8">
    <location>
        <begin position="808"/>
        <end position="824"/>
    </location>
</feature>
<dbReference type="InterPro" id="IPR050777">
    <property type="entry name" value="SET2_Histone-Lys_MeTrsfase"/>
</dbReference>
<dbReference type="STRING" id="1081108.A0A168FDS8"/>
<feature type="compositionally biased region" description="Polar residues" evidence="8">
    <location>
        <begin position="747"/>
        <end position="763"/>
    </location>
</feature>
<protein>
    <submittedName>
        <fullName evidence="12">SET domain protein</fullName>
    </submittedName>
</protein>
<dbReference type="OrthoDB" id="422362at2759"/>
<evidence type="ECO:0000313" key="13">
    <source>
        <dbReference type="Proteomes" id="UP000076881"/>
    </source>
</evidence>
<feature type="compositionally biased region" description="Low complexity" evidence="8">
    <location>
        <begin position="775"/>
        <end position="787"/>
    </location>
</feature>
<evidence type="ECO:0000256" key="4">
    <source>
        <dbReference type="ARBA" id="ARBA00022603"/>
    </source>
</evidence>
<dbReference type="PROSITE" id="PS51215">
    <property type="entry name" value="AWS"/>
    <property type="match status" value="1"/>
</dbReference>
<evidence type="ECO:0000256" key="1">
    <source>
        <dbReference type="ARBA" id="ARBA00004123"/>
    </source>
</evidence>
<evidence type="ECO:0000256" key="7">
    <source>
        <dbReference type="ARBA" id="ARBA00023242"/>
    </source>
</evidence>
<dbReference type="GO" id="GO:0005694">
    <property type="term" value="C:chromosome"/>
    <property type="evidence" value="ECO:0007669"/>
    <property type="project" value="UniProtKB-SubCell"/>
</dbReference>
<dbReference type="Pfam" id="PF00856">
    <property type="entry name" value="SET"/>
    <property type="match status" value="1"/>
</dbReference>
<feature type="region of interest" description="Disordered" evidence="8">
    <location>
        <begin position="1"/>
        <end position="46"/>
    </location>
</feature>
<dbReference type="FunFam" id="2.170.270.10:FF:000037">
    <property type="entry name" value="Histone-lysine N-methyltransferase"/>
    <property type="match status" value="1"/>
</dbReference>
<feature type="compositionally biased region" description="Low complexity" evidence="8">
    <location>
        <begin position="17"/>
        <end position="37"/>
    </location>
</feature>
<dbReference type="GO" id="GO:0032259">
    <property type="term" value="P:methylation"/>
    <property type="evidence" value="ECO:0007669"/>
    <property type="project" value="UniProtKB-KW"/>
</dbReference>
<evidence type="ECO:0000259" key="9">
    <source>
        <dbReference type="PROSITE" id="PS50280"/>
    </source>
</evidence>
<comment type="caution">
    <text evidence="12">The sequence shown here is derived from an EMBL/GenBank/DDBJ whole genome shotgun (WGS) entry which is preliminary data.</text>
</comment>
<feature type="compositionally biased region" description="Polar residues" evidence="8">
    <location>
        <begin position="788"/>
        <end position="807"/>
    </location>
</feature>
<gene>
    <name evidence="12" type="ORF">LEL_07031</name>
</gene>
<evidence type="ECO:0000259" key="10">
    <source>
        <dbReference type="PROSITE" id="PS50868"/>
    </source>
</evidence>
<feature type="region of interest" description="Disordered" evidence="8">
    <location>
        <begin position="648"/>
        <end position="686"/>
    </location>
</feature>
<dbReference type="Proteomes" id="UP000076881">
    <property type="component" value="Unassembled WGS sequence"/>
</dbReference>
<sequence length="847" mass="92195">MLPLFLEPESSAAGSVTDTMSNVASSSSTPPTTVADSDSLHSDTSKHDVVPFTETLLVTAQIVDLEMAPEPVPMPETTPKPEPATEPDPVPVATTTSVESSPKRARRTCAAAPVYNLSKLSGTDGHGKRRANGDDVADRRRRTISGDTLVNDGMSTRSLISTRAKSRGGTDAIDALDLGPSGLHSPRTTRRLGHDSPRTRRLSSRAGASVGATVASFGSRLSKISKRGTKAVAGSMSRVSRELLRLRDTKEFSHIDERPVVHTVWANGKYIDPNARPPPPSPRRKNAKARETELEEKAEEPVIEVKPRGPKKFLTKGLYAGQDVPENPAQCLTLPERKKLGSIPELAKLDYQRNKTGNTPPSNKVMPTLAYNGVRLLLQGRDFKLPFMTCNPLPPGQPKPDEWKKMTKNRFIGDSKDYWRKSPHYQDYSKCVCKPEDGCGDNCQNRIMLYECNDINCNAGKATCTNRAFATLTARRAKGGKYRVGVEVIKTSDRGYGVRSNRCFRPHQIIMEYAGEIITEEECERRMNNEYKKNECYYLMSFDQNMIIDATTGSIARFVNHSCKPNCRMIKWIVSGQPRMALFAGDKPIMTGDELTYDYNFDPFSAKNVQKCLCGAENCRGVLGPRPREAKPPKTDLKKAVKGSIKAGKRKLKEMLGEEASGNDKTKKRKIQPATGVKRSLSSASLKAAKGAATAIKKSVSSMSLAKKNSAKSTPVKRRASTGNLLKKAVTNKLVKRRPVAGKPGTKQVSSRSSSLTIVGTSEENARAGKKTTPKKASPGKASAKGTPSRSPKNTPKGTPKSGTSSLGGTPKSKTTPKGKVTPKTAHRRLSGKPKQVAKPTIKLVDE</sequence>
<evidence type="ECO:0000256" key="5">
    <source>
        <dbReference type="ARBA" id="ARBA00022679"/>
    </source>
</evidence>
<dbReference type="AlphaFoldDB" id="A0A168FDS8"/>
<dbReference type="InterPro" id="IPR006560">
    <property type="entry name" value="AWS_dom"/>
</dbReference>
<name>A0A168FDS8_CORDF</name>
<evidence type="ECO:0000256" key="2">
    <source>
        <dbReference type="ARBA" id="ARBA00004286"/>
    </source>
</evidence>
<dbReference type="SUPFAM" id="SSF82199">
    <property type="entry name" value="SET domain"/>
    <property type="match status" value="1"/>
</dbReference>
<feature type="domain" description="SET" evidence="9">
    <location>
        <begin position="484"/>
        <end position="600"/>
    </location>
</feature>
<dbReference type="Gene3D" id="2.170.270.10">
    <property type="entry name" value="SET domain"/>
    <property type="match status" value="1"/>
</dbReference>
<dbReference type="InterPro" id="IPR001214">
    <property type="entry name" value="SET_dom"/>
</dbReference>
<keyword evidence="13" id="KW-1185">Reference proteome</keyword>
<feature type="compositionally biased region" description="Pro residues" evidence="8">
    <location>
        <begin position="70"/>
        <end position="90"/>
    </location>
</feature>
<comment type="subcellular location">
    <subcellularLocation>
        <location evidence="2">Chromosome</location>
    </subcellularLocation>
    <subcellularLocation>
        <location evidence="1">Nucleus</location>
    </subcellularLocation>
</comment>
<dbReference type="EMBL" id="AZHF01000005">
    <property type="protein sequence ID" value="OAA75043.1"/>
    <property type="molecule type" value="Genomic_DNA"/>
</dbReference>
<dbReference type="SMART" id="SM00508">
    <property type="entry name" value="PostSET"/>
    <property type="match status" value="2"/>
</dbReference>
<feature type="region of interest" description="Disordered" evidence="8">
    <location>
        <begin position="70"/>
        <end position="150"/>
    </location>
</feature>
<organism evidence="12 13">
    <name type="scientific">Akanthomyces lecanii RCEF 1005</name>
    <dbReference type="NCBI Taxonomy" id="1081108"/>
    <lineage>
        <taxon>Eukaryota</taxon>
        <taxon>Fungi</taxon>
        <taxon>Dikarya</taxon>
        <taxon>Ascomycota</taxon>
        <taxon>Pezizomycotina</taxon>
        <taxon>Sordariomycetes</taxon>
        <taxon>Hypocreomycetidae</taxon>
        <taxon>Hypocreales</taxon>
        <taxon>Cordycipitaceae</taxon>
        <taxon>Akanthomyces</taxon>
        <taxon>Cordyceps confragosa</taxon>
    </lineage>
</organism>
<feature type="region of interest" description="Disordered" evidence="8">
    <location>
        <begin position="162"/>
        <end position="207"/>
    </location>
</feature>
<dbReference type="PROSITE" id="PS50868">
    <property type="entry name" value="POST_SET"/>
    <property type="match status" value="1"/>
</dbReference>
<dbReference type="GO" id="GO:0042054">
    <property type="term" value="F:histone methyltransferase activity"/>
    <property type="evidence" value="ECO:0007669"/>
    <property type="project" value="InterPro"/>
</dbReference>
<evidence type="ECO:0000313" key="12">
    <source>
        <dbReference type="EMBL" id="OAA75043.1"/>
    </source>
</evidence>
<evidence type="ECO:0000256" key="3">
    <source>
        <dbReference type="ARBA" id="ARBA00022454"/>
    </source>
</evidence>
<dbReference type="Pfam" id="PF17907">
    <property type="entry name" value="AWS"/>
    <property type="match status" value="1"/>
</dbReference>
<feature type="region of interest" description="Disordered" evidence="8">
    <location>
        <begin position="270"/>
        <end position="300"/>
    </location>
</feature>
<evidence type="ECO:0000256" key="8">
    <source>
        <dbReference type="SAM" id="MobiDB-lite"/>
    </source>
</evidence>
<keyword evidence="6" id="KW-0949">S-adenosyl-L-methionine</keyword>
<keyword evidence="4" id="KW-0489">Methyltransferase</keyword>
<evidence type="ECO:0000259" key="11">
    <source>
        <dbReference type="PROSITE" id="PS51215"/>
    </source>
</evidence>
<keyword evidence="5" id="KW-0808">Transferase</keyword>
<keyword evidence="3" id="KW-0158">Chromosome</keyword>
<keyword evidence="7" id="KW-0539">Nucleus</keyword>
<feature type="domain" description="Post-SET" evidence="10">
    <location>
        <begin position="608"/>
        <end position="624"/>
    </location>
</feature>
<reference evidence="12 13" key="1">
    <citation type="journal article" date="2016" name="Genome Biol. Evol.">
        <title>Divergent and convergent evolution of fungal pathogenicity.</title>
        <authorList>
            <person name="Shang Y."/>
            <person name="Xiao G."/>
            <person name="Zheng P."/>
            <person name="Cen K."/>
            <person name="Zhan S."/>
            <person name="Wang C."/>
        </authorList>
    </citation>
    <scope>NUCLEOTIDE SEQUENCE [LARGE SCALE GENOMIC DNA]</scope>
    <source>
        <strain evidence="12 13">RCEF 1005</strain>
    </source>
</reference>
<feature type="region of interest" description="Disordered" evidence="8">
    <location>
        <begin position="698"/>
        <end position="847"/>
    </location>
</feature>
<accession>A0A168FDS8</accession>